<accession>A0ABW3VLG6</accession>
<sequence length="332" mass="34176">MGWSAAQWGLDVGSGSTVVCDTGSGLLLDEPSVMLEMPHGGGTGIGRDAADLMERLPSAAGAVRPVRAGVVTDLDTARRYIRAVVRRVLPRPWQRTRLSVAVVVPGAASALERRALVEAAEEAGITRVVALAAPVAAAVGCGLDPLDRRAHIVADVGAGTAEIMAVCCGEVLAVRSTHQAGEALSAVVRRHLRVEHRLLTSPAMAEALTRRVSLAQADAQLAVTGRDIEHARPRSVQIAAAELQDLIAPHVAAIAGVLSGCLDDLPAQAVDDIAADGVLLVGGASPARGLKAALESGLGLPVKQAENPVTCIAEGAARSLLLPDVRSVFGRR</sequence>
<evidence type="ECO:0000313" key="7">
    <source>
        <dbReference type="EMBL" id="MFD1236002.1"/>
    </source>
</evidence>
<dbReference type="PANTHER" id="PTHR42749:SF1">
    <property type="entry name" value="CELL SHAPE-DETERMINING PROTEIN MREB"/>
    <property type="match status" value="1"/>
</dbReference>
<proteinExistence type="inferred from homology"/>
<comment type="similarity">
    <text evidence="6">Belongs to the FtsA/MreB family.</text>
</comment>
<keyword evidence="8" id="KW-1185">Reference proteome</keyword>
<evidence type="ECO:0000256" key="6">
    <source>
        <dbReference type="ARBA" id="ARBA00023458"/>
    </source>
</evidence>
<dbReference type="PANTHER" id="PTHR42749">
    <property type="entry name" value="CELL SHAPE-DETERMINING PROTEIN MREB"/>
    <property type="match status" value="1"/>
</dbReference>
<dbReference type="InterPro" id="IPR004753">
    <property type="entry name" value="MreB"/>
</dbReference>
<reference evidence="8" key="1">
    <citation type="journal article" date="2019" name="Int. J. Syst. Evol. Microbiol.">
        <title>The Global Catalogue of Microorganisms (GCM) 10K type strain sequencing project: providing services to taxonomists for standard genome sequencing and annotation.</title>
        <authorList>
            <consortium name="The Broad Institute Genomics Platform"/>
            <consortium name="The Broad Institute Genome Sequencing Center for Infectious Disease"/>
            <person name="Wu L."/>
            <person name="Ma J."/>
        </authorList>
    </citation>
    <scope>NUCLEOTIDE SEQUENCE [LARGE SCALE GENOMIC DNA]</scope>
    <source>
        <strain evidence="8">CCUG 49018</strain>
    </source>
</reference>
<organism evidence="7 8">
    <name type="scientific">Pseudonocardia benzenivorans</name>
    <dbReference type="NCBI Taxonomy" id="228005"/>
    <lineage>
        <taxon>Bacteria</taxon>
        <taxon>Bacillati</taxon>
        <taxon>Actinomycetota</taxon>
        <taxon>Actinomycetes</taxon>
        <taxon>Pseudonocardiales</taxon>
        <taxon>Pseudonocardiaceae</taxon>
        <taxon>Pseudonocardia</taxon>
    </lineage>
</organism>
<dbReference type="InterPro" id="IPR043129">
    <property type="entry name" value="ATPase_NBD"/>
</dbReference>
<dbReference type="RefSeq" id="WP_339122197.1">
    <property type="nucleotide sequence ID" value="NZ_BAABKS010000073.1"/>
</dbReference>
<evidence type="ECO:0000313" key="8">
    <source>
        <dbReference type="Proteomes" id="UP001597182"/>
    </source>
</evidence>
<keyword evidence="3" id="KW-0547">Nucleotide-binding</keyword>
<evidence type="ECO:0000256" key="2">
    <source>
        <dbReference type="ARBA" id="ARBA00022490"/>
    </source>
</evidence>
<dbReference type="SUPFAM" id="SSF53067">
    <property type="entry name" value="Actin-like ATPase domain"/>
    <property type="match status" value="2"/>
</dbReference>
<name>A0ABW3VLG6_9PSEU</name>
<keyword evidence="2" id="KW-0963">Cytoplasm</keyword>
<dbReference type="Pfam" id="PF06723">
    <property type="entry name" value="MreB_Mbl"/>
    <property type="match status" value="1"/>
</dbReference>
<evidence type="ECO:0000256" key="4">
    <source>
        <dbReference type="ARBA" id="ARBA00022840"/>
    </source>
</evidence>
<dbReference type="EMBL" id="JBHTMB010000195">
    <property type="protein sequence ID" value="MFD1236002.1"/>
    <property type="molecule type" value="Genomic_DNA"/>
</dbReference>
<comment type="subcellular location">
    <subcellularLocation>
        <location evidence="1">Cytoplasm</location>
    </subcellularLocation>
</comment>
<dbReference type="Proteomes" id="UP001597182">
    <property type="component" value="Unassembled WGS sequence"/>
</dbReference>
<evidence type="ECO:0000256" key="3">
    <source>
        <dbReference type="ARBA" id="ARBA00022741"/>
    </source>
</evidence>
<keyword evidence="5" id="KW-0133">Cell shape</keyword>
<keyword evidence="4" id="KW-0067">ATP-binding</keyword>
<dbReference type="Gene3D" id="3.30.420.40">
    <property type="match status" value="2"/>
</dbReference>
<protein>
    <submittedName>
        <fullName evidence="7">Rod shape-determining protein</fullName>
    </submittedName>
</protein>
<evidence type="ECO:0000256" key="5">
    <source>
        <dbReference type="ARBA" id="ARBA00022960"/>
    </source>
</evidence>
<dbReference type="InterPro" id="IPR056546">
    <property type="entry name" value="MreB_MamK-like"/>
</dbReference>
<comment type="caution">
    <text evidence="7">The sequence shown here is derived from an EMBL/GenBank/DDBJ whole genome shotgun (WGS) entry which is preliminary data.</text>
</comment>
<dbReference type="PRINTS" id="PR01652">
    <property type="entry name" value="SHAPEPROTEIN"/>
</dbReference>
<gene>
    <name evidence="7" type="ORF">ACFQ34_22135</name>
</gene>
<evidence type="ECO:0000256" key="1">
    <source>
        <dbReference type="ARBA" id="ARBA00004496"/>
    </source>
</evidence>